<proteinExistence type="predicted"/>
<dbReference type="AlphaFoldDB" id="X1R6J5"/>
<protein>
    <recommendedName>
        <fullName evidence="1">Alpha galactosidase C-terminal domain-containing protein</fullName>
    </recommendedName>
</protein>
<reference evidence="2" key="1">
    <citation type="journal article" date="2014" name="Front. Microbiol.">
        <title>High frequency of phylogenetically diverse reductive dehalogenase-homologous genes in deep subseafloor sedimentary metagenomes.</title>
        <authorList>
            <person name="Kawai M."/>
            <person name="Futagami T."/>
            <person name="Toyoda A."/>
            <person name="Takaki Y."/>
            <person name="Nishi S."/>
            <person name="Hori S."/>
            <person name="Arai W."/>
            <person name="Tsubouchi T."/>
            <person name="Morono Y."/>
            <person name="Uchiyama I."/>
            <person name="Ito T."/>
            <person name="Fujiyama A."/>
            <person name="Inagaki F."/>
            <person name="Takami H."/>
        </authorList>
    </citation>
    <scope>NUCLEOTIDE SEQUENCE</scope>
    <source>
        <strain evidence="2">Expedition CK06-06</strain>
    </source>
</reference>
<evidence type="ECO:0000259" key="1">
    <source>
        <dbReference type="Pfam" id="PF17801"/>
    </source>
</evidence>
<name>X1R6J5_9ZZZZ</name>
<evidence type="ECO:0000313" key="2">
    <source>
        <dbReference type="EMBL" id="GAI51234.1"/>
    </source>
</evidence>
<comment type="caution">
    <text evidence="2">The sequence shown here is derived from an EMBL/GenBank/DDBJ whole genome shotgun (WGS) entry which is preliminary data.</text>
</comment>
<feature type="domain" description="Alpha galactosidase C-terminal" evidence="1">
    <location>
        <begin position="26"/>
        <end position="87"/>
    </location>
</feature>
<accession>X1R6J5</accession>
<feature type="non-terminal residue" evidence="2">
    <location>
        <position position="1"/>
    </location>
</feature>
<dbReference type="Gene3D" id="2.60.40.1180">
    <property type="entry name" value="Golgi alpha-mannosidase II"/>
    <property type="match status" value="1"/>
</dbReference>
<dbReference type="EMBL" id="BARV01040146">
    <property type="protein sequence ID" value="GAI51234.1"/>
    <property type="molecule type" value="Genomic_DNA"/>
</dbReference>
<organism evidence="2">
    <name type="scientific">marine sediment metagenome</name>
    <dbReference type="NCBI Taxonomy" id="412755"/>
    <lineage>
        <taxon>unclassified sequences</taxon>
        <taxon>metagenomes</taxon>
        <taxon>ecological metagenomes</taxon>
    </lineage>
</organism>
<dbReference type="InterPro" id="IPR013780">
    <property type="entry name" value="Glyco_hydro_b"/>
</dbReference>
<feature type="non-terminal residue" evidence="2">
    <location>
        <position position="173"/>
    </location>
</feature>
<dbReference type="Pfam" id="PF17801">
    <property type="entry name" value="Melibiase_C"/>
    <property type="match status" value="1"/>
</dbReference>
<dbReference type="InterPro" id="IPR041233">
    <property type="entry name" value="Melibiase_C"/>
</dbReference>
<dbReference type="SUPFAM" id="SSF51011">
    <property type="entry name" value="Glycosyl hydrolase domain"/>
    <property type="match status" value="1"/>
</dbReference>
<sequence>IQTGAPSEYPRALDLKVNAESGIYDVVAVYNWYDNPYTMFLLFGRDLGLDPEKEYLVYDSWKEELVGVWKDMVRVEVPPHGVRVFTIKPLDNSKPQLLGTSRHITGAFSIEDLDWDSSELTLTGRSKTVPDAPYSLFIHVPQGMALSKADASVEVLSYEYTDNLLEVTFSGQE</sequence>
<gene>
    <name evidence="2" type="ORF">S06H3_61277</name>
</gene>